<comment type="caution">
    <text evidence="1">The sequence shown here is derived from an EMBL/GenBank/DDBJ whole genome shotgun (WGS) entry which is preliminary data.</text>
</comment>
<accession>A0A5M9JMC3</accession>
<organism evidence="1 2">
    <name type="scientific">Monilinia fructicola</name>
    <name type="common">Brown rot fungus</name>
    <name type="synonym">Ciboria fructicola</name>
    <dbReference type="NCBI Taxonomy" id="38448"/>
    <lineage>
        <taxon>Eukaryota</taxon>
        <taxon>Fungi</taxon>
        <taxon>Dikarya</taxon>
        <taxon>Ascomycota</taxon>
        <taxon>Pezizomycotina</taxon>
        <taxon>Leotiomycetes</taxon>
        <taxon>Helotiales</taxon>
        <taxon>Sclerotiniaceae</taxon>
        <taxon>Monilinia</taxon>
    </lineage>
</organism>
<name>A0A5M9JMC3_MONFR</name>
<sequence length="215" mass="24619">MTLTLYTSRIELPSPLELQPSFLRPKESGFVALIFFGKDINTIIYSSLKVLELDVQQLYKSKRLDLRIFPEFKVPQSTTTYPPTISSGSHPPPKLDEHKLKLNVGRFSRYIAYLAGSLEDSQLTHKKPHLTIQIQTHPIRSPPSQRSFCPPISTILASLFLKIKLRLRPYTGLVSHPICLTRQLSSRFRIIRHRCRNHPPKCHTVNIKKSLALTS</sequence>
<protein>
    <submittedName>
        <fullName evidence="1">Uncharacterized protein</fullName>
    </submittedName>
</protein>
<dbReference type="Proteomes" id="UP000322873">
    <property type="component" value="Unassembled WGS sequence"/>
</dbReference>
<dbReference type="EMBL" id="VICG01000010">
    <property type="protein sequence ID" value="KAA8568195.1"/>
    <property type="molecule type" value="Genomic_DNA"/>
</dbReference>
<evidence type="ECO:0000313" key="1">
    <source>
        <dbReference type="EMBL" id="KAA8568195.1"/>
    </source>
</evidence>
<proteinExistence type="predicted"/>
<reference evidence="1 2" key="1">
    <citation type="submission" date="2019-06" db="EMBL/GenBank/DDBJ databases">
        <title>Genome Sequence of the Brown Rot Fungal Pathogen Monilinia fructicola.</title>
        <authorList>
            <person name="De Miccolis Angelini R.M."/>
            <person name="Landi L."/>
            <person name="Abate D."/>
            <person name="Pollastro S."/>
            <person name="Romanazzi G."/>
            <person name="Faretra F."/>
        </authorList>
    </citation>
    <scope>NUCLEOTIDE SEQUENCE [LARGE SCALE GENOMIC DNA]</scope>
    <source>
        <strain evidence="1 2">Mfrc123</strain>
    </source>
</reference>
<gene>
    <name evidence="1" type="ORF">EYC84_008583</name>
</gene>
<keyword evidence="2" id="KW-1185">Reference proteome</keyword>
<dbReference type="AlphaFoldDB" id="A0A5M9JMC3"/>
<evidence type="ECO:0000313" key="2">
    <source>
        <dbReference type="Proteomes" id="UP000322873"/>
    </source>
</evidence>